<dbReference type="EMBL" id="LSSM01000890">
    <property type="protein sequence ID" value="OMJ27667.1"/>
    <property type="molecule type" value="Genomic_DNA"/>
</dbReference>
<evidence type="ECO:0000313" key="2">
    <source>
        <dbReference type="Proteomes" id="UP000187429"/>
    </source>
</evidence>
<organism evidence="1 2">
    <name type="scientific">Smittium culicis</name>
    <dbReference type="NCBI Taxonomy" id="133412"/>
    <lineage>
        <taxon>Eukaryota</taxon>
        <taxon>Fungi</taxon>
        <taxon>Fungi incertae sedis</taxon>
        <taxon>Zoopagomycota</taxon>
        <taxon>Kickxellomycotina</taxon>
        <taxon>Harpellomycetes</taxon>
        <taxon>Harpellales</taxon>
        <taxon>Legeriomycetaceae</taxon>
        <taxon>Smittium</taxon>
    </lineage>
</organism>
<comment type="caution">
    <text evidence="1">The sequence shown here is derived from an EMBL/GenBank/DDBJ whole genome shotgun (WGS) entry which is preliminary data.</text>
</comment>
<evidence type="ECO:0000313" key="1">
    <source>
        <dbReference type="EMBL" id="OMJ27667.1"/>
    </source>
</evidence>
<reference evidence="2" key="1">
    <citation type="submission" date="2017-01" db="EMBL/GenBank/DDBJ databases">
        <authorList>
            <person name="Wang Y."/>
            <person name="White M."/>
            <person name="Kvist S."/>
            <person name="Moncalvo J.-M."/>
        </authorList>
    </citation>
    <scope>NUCLEOTIDE SEQUENCE [LARGE SCALE GENOMIC DNA]</scope>
    <source>
        <strain evidence="2">ID-206-W2</strain>
    </source>
</reference>
<accession>A0A1R1YL55</accession>
<name>A0A1R1YL55_9FUNG</name>
<protein>
    <submittedName>
        <fullName evidence="1">Uncharacterized protein</fullName>
    </submittedName>
</protein>
<dbReference type="Proteomes" id="UP000187429">
    <property type="component" value="Unassembled WGS sequence"/>
</dbReference>
<keyword evidence="2" id="KW-1185">Reference proteome</keyword>
<sequence>MCSETAITEIVIYNILKALSEFTSKVENLFLWLYGGSSTRQRSTRFGIQPKDLYRTTLTEEDKTKAIQYCPKGSNVCINPPSN</sequence>
<gene>
    <name evidence="1" type="ORF">AYI69_g2891</name>
</gene>
<dbReference type="AlphaFoldDB" id="A0A1R1YL55"/>
<proteinExistence type="predicted"/>